<organism evidence="1 2">
    <name type="scientific">Ooceraea biroi</name>
    <name type="common">Clonal raider ant</name>
    <name type="synonym">Cerapachys biroi</name>
    <dbReference type="NCBI Taxonomy" id="2015173"/>
    <lineage>
        <taxon>Eukaryota</taxon>
        <taxon>Metazoa</taxon>
        <taxon>Ecdysozoa</taxon>
        <taxon>Arthropoda</taxon>
        <taxon>Hexapoda</taxon>
        <taxon>Insecta</taxon>
        <taxon>Pterygota</taxon>
        <taxon>Neoptera</taxon>
        <taxon>Endopterygota</taxon>
        <taxon>Hymenoptera</taxon>
        <taxon>Apocrita</taxon>
        <taxon>Aculeata</taxon>
        <taxon>Formicoidea</taxon>
        <taxon>Formicidae</taxon>
        <taxon>Dorylinae</taxon>
        <taxon>Ooceraea</taxon>
    </lineage>
</organism>
<evidence type="ECO:0000313" key="2">
    <source>
        <dbReference type="Proteomes" id="UP000053097"/>
    </source>
</evidence>
<accession>A0A026W5E4</accession>
<dbReference type="Proteomes" id="UP000053097">
    <property type="component" value="Unassembled WGS sequence"/>
</dbReference>
<proteinExistence type="predicted"/>
<gene>
    <name evidence="1" type="ORF">X777_09975</name>
</gene>
<protein>
    <submittedName>
        <fullName evidence="1">Uncharacterized protein</fullName>
    </submittedName>
</protein>
<reference evidence="1 2" key="1">
    <citation type="journal article" date="2014" name="Curr. Biol.">
        <title>The genome of the clonal raider ant Cerapachys biroi.</title>
        <authorList>
            <person name="Oxley P.R."/>
            <person name="Ji L."/>
            <person name="Fetter-Pruneda I."/>
            <person name="McKenzie S.K."/>
            <person name="Li C."/>
            <person name="Hu H."/>
            <person name="Zhang G."/>
            <person name="Kronauer D.J."/>
        </authorList>
    </citation>
    <scope>NUCLEOTIDE SEQUENCE [LARGE SCALE GENOMIC DNA]</scope>
</reference>
<sequence>MRLKNVSGSPSAGAHHAHARTAFEVARNPHHDALLTKDLWFCAYALVKGAALGIIP</sequence>
<keyword evidence="2" id="KW-1185">Reference proteome</keyword>
<dbReference type="AlphaFoldDB" id="A0A026W5E4"/>
<name>A0A026W5E4_OOCBI</name>
<evidence type="ECO:0000313" key="1">
    <source>
        <dbReference type="EMBL" id="EZA51297.1"/>
    </source>
</evidence>
<dbReference type="EMBL" id="KK107403">
    <property type="protein sequence ID" value="EZA51297.1"/>
    <property type="molecule type" value="Genomic_DNA"/>
</dbReference>